<protein>
    <submittedName>
        <fullName evidence="2">ABC transporter</fullName>
    </submittedName>
</protein>
<evidence type="ECO:0000313" key="3">
    <source>
        <dbReference type="Proteomes" id="UP000019222"/>
    </source>
</evidence>
<gene>
    <name evidence="2" type="ORF">B843_11420</name>
</gene>
<keyword evidence="1" id="KW-0812">Transmembrane</keyword>
<keyword evidence="1" id="KW-1133">Transmembrane helix</keyword>
<feature type="transmembrane region" description="Helical" evidence="1">
    <location>
        <begin position="18"/>
        <end position="38"/>
    </location>
</feature>
<keyword evidence="1" id="KW-0472">Membrane</keyword>
<dbReference type="KEGG" id="cvt:B843_11420"/>
<sequence length="252" mass="27381">MFLNTLRAEWTKLHTTKAFWWTSLLIVAFGLILAAFVGKNVTEIMGVKMLQAKDAVSGVQGMSIIVIAIQAIMVVTAEYRHKYQSVTFMATPNRTVVALAKLVLYGVIAAVLTFLTVLASFYLAKMLATAEESATLDVWNDPAARRIMWAYPLVAFLLTVLGQAIAFIVRQTAGAVALLLLWMTTLESLLTLVPKVGTYVGKYGPMSNMSAFITDSAIADGPWGVAGSGLYFAAWAVGFYIVGLVLLNRRDA</sequence>
<dbReference type="HOGENOM" id="CLU_051674_2_0_11"/>
<proteinExistence type="predicted"/>
<evidence type="ECO:0000313" key="2">
    <source>
        <dbReference type="EMBL" id="AHI23662.1"/>
    </source>
</evidence>
<name>W5Y350_9CORY</name>
<dbReference type="eggNOG" id="COG3087">
    <property type="taxonomic scope" value="Bacteria"/>
</dbReference>
<dbReference type="AlphaFoldDB" id="W5Y350"/>
<dbReference type="Proteomes" id="UP000019222">
    <property type="component" value="Chromosome"/>
</dbReference>
<dbReference type="STRING" id="1224164.B843_11420"/>
<feature type="transmembrane region" description="Helical" evidence="1">
    <location>
        <begin position="229"/>
        <end position="247"/>
    </location>
</feature>
<reference evidence="2 3" key="1">
    <citation type="submission" date="2013-02" db="EMBL/GenBank/DDBJ databases">
        <title>The complete genome sequence of Corynebacterium vitaeruminis DSM 20294.</title>
        <authorList>
            <person name="Ruckert C."/>
            <person name="Albersmeier A."/>
            <person name="Kalinowski J."/>
        </authorList>
    </citation>
    <scope>NUCLEOTIDE SEQUENCE [LARGE SCALE GENOMIC DNA]</scope>
    <source>
        <strain evidence="3">ATCC 10234</strain>
    </source>
</reference>
<dbReference type="PATRIC" id="fig|1224164.3.peg.2302"/>
<accession>W5Y350</accession>
<evidence type="ECO:0000256" key="1">
    <source>
        <dbReference type="SAM" id="Phobius"/>
    </source>
</evidence>
<feature type="transmembrane region" description="Helical" evidence="1">
    <location>
        <begin position="58"/>
        <end position="77"/>
    </location>
</feature>
<keyword evidence="3" id="KW-1185">Reference proteome</keyword>
<dbReference type="EMBL" id="CP004353">
    <property type="protein sequence ID" value="AHI23662.1"/>
    <property type="molecule type" value="Genomic_DNA"/>
</dbReference>
<feature type="transmembrane region" description="Helical" evidence="1">
    <location>
        <begin position="149"/>
        <end position="169"/>
    </location>
</feature>
<feature type="transmembrane region" description="Helical" evidence="1">
    <location>
        <begin position="98"/>
        <end position="123"/>
    </location>
</feature>
<dbReference type="RefSeq" id="WP_025253647.1">
    <property type="nucleotide sequence ID" value="NZ_CP004353.1"/>
</dbReference>
<organism evidence="2 3">
    <name type="scientific">Corynebacterium vitaeruminis DSM 20294</name>
    <dbReference type="NCBI Taxonomy" id="1224164"/>
    <lineage>
        <taxon>Bacteria</taxon>
        <taxon>Bacillati</taxon>
        <taxon>Actinomycetota</taxon>
        <taxon>Actinomycetes</taxon>
        <taxon>Mycobacteriales</taxon>
        <taxon>Corynebacteriaceae</taxon>
        <taxon>Corynebacterium</taxon>
    </lineage>
</organism>
<feature type="transmembrane region" description="Helical" evidence="1">
    <location>
        <begin position="176"/>
        <end position="193"/>
    </location>
</feature>